<evidence type="ECO:0000313" key="3">
    <source>
        <dbReference type="Proteomes" id="UP000054477"/>
    </source>
</evidence>
<dbReference type="EMBL" id="KN838668">
    <property type="protein sequence ID" value="KIJ98464.1"/>
    <property type="molecule type" value="Genomic_DNA"/>
</dbReference>
<feature type="transmembrane region" description="Helical" evidence="1">
    <location>
        <begin position="20"/>
        <end position="39"/>
    </location>
</feature>
<reference evidence="2 3" key="1">
    <citation type="submission" date="2014-04" db="EMBL/GenBank/DDBJ databases">
        <authorList>
            <consortium name="DOE Joint Genome Institute"/>
            <person name="Kuo A."/>
            <person name="Kohler A."/>
            <person name="Nagy L.G."/>
            <person name="Floudas D."/>
            <person name="Copeland A."/>
            <person name="Barry K.W."/>
            <person name="Cichocki N."/>
            <person name="Veneault-Fourrey C."/>
            <person name="LaButti K."/>
            <person name="Lindquist E.A."/>
            <person name="Lipzen A."/>
            <person name="Lundell T."/>
            <person name="Morin E."/>
            <person name="Murat C."/>
            <person name="Sun H."/>
            <person name="Tunlid A."/>
            <person name="Henrissat B."/>
            <person name="Grigoriev I.V."/>
            <person name="Hibbett D.S."/>
            <person name="Martin F."/>
            <person name="Nordberg H.P."/>
            <person name="Cantor M.N."/>
            <person name="Hua S.X."/>
        </authorList>
    </citation>
    <scope>NUCLEOTIDE SEQUENCE [LARGE SCALE GENOMIC DNA]</scope>
    <source>
        <strain evidence="2 3">LaAM-08-1</strain>
    </source>
</reference>
<sequence>MHYFNVVVPMYNVRVLIENTLQLLCLMGNLATLAHLVYFQKNCLCNDFFNMSWPQYQEAGHM</sequence>
<keyword evidence="1" id="KW-1133">Transmembrane helix</keyword>
<dbReference type="AlphaFoldDB" id="A0A0C9WMT3"/>
<dbReference type="HOGENOM" id="CLU_2904518_0_0_1"/>
<keyword evidence="1" id="KW-0472">Membrane</keyword>
<gene>
    <name evidence="2" type="ORF">K443DRAFT_207826</name>
</gene>
<protein>
    <submittedName>
        <fullName evidence="2">Uncharacterized protein</fullName>
    </submittedName>
</protein>
<evidence type="ECO:0000313" key="2">
    <source>
        <dbReference type="EMBL" id="KIJ98464.1"/>
    </source>
</evidence>
<name>A0A0C9WMT3_9AGAR</name>
<organism evidence="2 3">
    <name type="scientific">Laccaria amethystina LaAM-08-1</name>
    <dbReference type="NCBI Taxonomy" id="1095629"/>
    <lineage>
        <taxon>Eukaryota</taxon>
        <taxon>Fungi</taxon>
        <taxon>Dikarya</taxon>
        <taxon>Basidiomycota</taxon>
        <taxon>Agaricomycotina</taxon>
        <taxon>Agaricomycetes</taxon>
        <taxon>Agaricomycetidae</taxon>
        <taxon>Agaricales</taxon>
        <taxon>Agaricineae</taxon>
        <taxon>Hydnangiaceae</taxon>
        <taxon>Laccaria</taxon>
    </lineage>
</organism>
<proteinExistence type="predicted"/>
<reference evidence="3" key="2">
    <citation type="submission" date="2015-01" db="EMBL/GenBank/DDBJ databases">
        <title>Evolutionary Origins and Diversification of the Mycorrhizal Mutualists.</title>
        <authorList>
            <consortium name="DOE Joint Genome Institute"/>
            <consortium name="Mycorrhizal Genomics Consortium"/>
            <person name="Kohler A."/>
            <person name="Kuo A."/>
            <person name="Nagy L.G."/>
            <person name="Floudas D."/>
            <person name="Copeland A."/>
            <person name="Barry K.W."/>
            <person name="Cichocki N."/>
            <person name="Veneault-Fourrey C."/>
            <person name="LaButti K."/>
            <person name="Lindquist E.A."/>
            <person name="Lipzen A."/>
            <person name="Lundell T."/>
            <person name="Morin E."/>
            <person name="Murat C."/>
            <person name="Riley R."/>
            <person name="Ohm R."/>
            <person name="Sun H."/>
            <person name="Tunlid A."/>
            <person name="Henrissat B."/>
            <person name="Grigoriev I.V."/>
            <person name="Hibbett D.S."/>
            <person name="Martin F."/>
        </authorList>
    </citation>
    <scope>NUCLEOTIDE SEQUENCE [LARGE SCALE GENOMIC DNA]</scope>
    <source>
        <strain evidence="3">LaAM-08-1</strain>
    </source>
</reference>
<dbReference type="Proteomes" id="UP000054477">
    <property type="component" value="Unassembled WGS sequence"/>
</dbReference>
<evidence type="ECO:0000256" key="1">
    <source>
        <dbReference type="SAM" id="Phobius"/>
    </source>
</evidence>
<keyword evidence="1" id="KW-0812">Transmembrane</keyword>
<accession>A0A0C9WMT3</accession>
<keyword evidence="3" id="KW-1185">Reference proteome</keyword>